<protein>
    <submittedName>
        <fullName evidence="1">Uncharacterized protein Z225R</fullName>
    </submittedName>
</protein>
<dbReference type="RefSeq" id="YP_001426706.1">
    <property type="nucleotide sequence ID" value="NC_008724.1"/>
</dbReference>
<dbReference type="InterPro" id="IPR044925">
    <property type="entry name" value="His-Me_finger_sf"/>
</dbReference>
<dbReference type="SUPFAM" id="SSF54060">
    <property type="entry name" value="His-Me finger endonucleases"/>
    <property type="match status" value="2"/>
</dbReference>
<dbReference type="KEGG" id="vg:5470243"/>
<sequence>MKTLKYYWEDGSLTVFYDYAIDERSTITNVKINHVMSQRENADGYNKVSLSHEETRRTLVVARALASTFLGPPPTLQHTADHKDKNSFNDTLDNIRWLDKPGQSTNQKKPTEYKSAFIIVKDGVELTAKEWLDVFKKPDDKPYSKDTIQRFAREQLNDFRYKIFPNLRGEVWKPVPGSKNSQGEWLISNKNRMKYKTPYAENVLTVDQLTKKGGYPVVQIIGKKRKCHHLSMMAFRPREYVAKCPGDIILHKNDDPLDFNPFRLRWGTSPENGKEAHKNGKHDGSRYEQKPVASYINGVLEKKHESIRDTIKYLREIGYSDAYYSSVRRAIYNDVSRYGRTWKFV</sequence>
<gene>
    <name evidence="1" type="primary">Z225R</name>
    <name evidence="1" type="ORF">ATCV1_Z225R</name>
</gene>
<dbReference type="GeneID" id="5470243"/>
<organism evidence="1 2">
    <name type="scientific">Chlorovirus heliozoae</name>
    <dbReference type="NCBI Taxonomy" id="322019"/>
    <lineage>
        <taxon>Viruses</taxon>
        <taxon>Varidnaviria</taxon>
        <taxon>Bamfordvirae</taxon>
        <taxon>Nucleocytoviricota</taxon>
        <taxon>Megaviricetes</taxon>
        <taxon>Algavirales</taxon>
        <taxon>Phycodnaviridae</taxon>
        <taxon>Chlorovirus</taxon>
    </lineage>
</organism>
<proteinExistence type="predicted"/>
<dbReference type="Gene3D" id="3.90.75.20">
    <property type="match status" value="2"/>
</dbReference>
<evidence type="ECO:0000313" key="2">
    <source>
        <dbReference type="Proteomes" id="UP000202420"/>
    </source>
</evidence>
<keyword evidence="2" id="KW-1185">Reference proteome</keyword>
<dbReference type="Proteomes" id="UP000202420">
    <property type="component" value="Segment"/>
</dbReference>
<name>A7K8I5_9PHYC</name>
<accession>A7K8I5</accession>
<dbReference type="OrthoDB" id="21336at10239"/>
<dbReference type="EMBL" id="EF101928">
    <property type="protein sequence ID" value="ABT16359.1"/>
    <property type="molecule type" value="Genomic_DNA"/>
</dbReference>
<reference evidence="1 2" key="1">
    <citation type="submission" date="2006-09" db="EMBL/GenBank/DDBJ databases">
        <title>Sequence and annotation of the 288-kb ATCV-1 virus that infects an endosymbiotic Chlorella strain of the heliozoon Acanthocystis turfacea.</title>
        <authorList>
            <person name="Fitzgerald L.A."/>
            <person name="Graves M.V."/>
            <person name="Li X."/>
            <person name="Pfitzner A.J.P."/>
            <person name="Hartigan J."/>
            <person name="Van Etten J.L."/>
        </authorList>
    </citation>
    <scope>NUCLEOTIDE SEQUENCE [LARGE SCALE GENOMIC DNA]</scope>
    <source>
        <strain evidence="1 2">ATCV-1</strain>
    </source>
</reference>
<evidence type="ECO:0000313" key="1">
    <source>
        <dbReference type="EMBL" id="ABT16359.1"/>
    </source>
</evidence>